<accession>A0ABY6CL33</accession>
<reference evidence="1" key="1">
    <citation type="submission" date="2022-09" db="EMBL/GenBank/DDBJ databases">
        <title>Comparative genomics and taxonomic characterization of three novel marine species of genus Reichenbachiella exhibiting antioxidant and polysaccharide degradation activities.</title>
        <authorList>
            <person name="Muhammad N."/>
            <person name="Lee Y.-J."/>
            <person name="Ko J."/>
            <person name="Kim S.-G."/>
        </authorList>
    </citation>
    <scope>NUCLEOTIDE SEQUENCE</scope>
    <source>
        <strain evidence="1">BKB1-1</strain>
    </source>
</reference>
<proteinExistence type="predicted"/>
<dbReference type="RefSeq" id="WP_262308666.1">
    <property type="nucleotide sequence ID" value="NZ_CP106679.1"/>
</dbReference>
<evidence type="ECO:0008006" key="3">
    <source>
        <dbReference type="Google" id="ProtNLM"/>
    </source>
</evidence>
<organism evidence="1 2">
    <name type="scientific">Reichenbachiella agarivorans</name>
    <dbReference type="NCBI Taxonomy" id="2979464"/>
    <lineage>
        <taxon>Bacteria</taxon>
        <taxon>Pseudomonadati</taxon>
        <taxon>Bacteroidota</taxon>
        <taxon>Cytophagia</taxon>
        <taxon>Cytophagales</taxon>
        <taxon>Reichenbachiellaceae</taxon>
        <taxon>Reichenbachiella</taxon>
    </lineage>
</organism>
<keyword evidence="2" id="KW-1185">Reference proteome</keyword>
<dbReference type="Proteomes" id="UP001065174">
    <property type="component" value="Chromosome"/>
</dbReference>
<sequence>MDTHNFDTLAEASNALTKDGFTDNFKTKDNSIVALYAKRTYQPEDLKIVHSFRFEGMTNPSDQTDLFGIIAHDGIKGTLSMSYGANSDENPEMIKQIPMDVKQERFQ</sequence>
<gene>
    <name evidence="1" type="ORF">N6H18_12795</name>
</gene>
<protein>
    <recommendedName>
        <fullName evidence="3">Phosphoribosylpyrophosphate synthetase</fullName>
    </recommendedName>
</protein>
<evidence type="ECO:0000313" key="2">
    <source>
        <dbReference type="Proteomes" id="UP001065174"/>
    </source>
</evidence>
<evidence type="ECO:0000313" key="1">
    <source>
        <dbReference type="EMBL" id="UXP31226.1"/>
    </source>
</evidence>
<dbReference type="EMBL" id="CP106679">
    <property type="protein sequence ID" value="UXP31226.1"/>
    <property type="molecule type" value="Genomic_DNA"/>
</dbReference>
<name>A0ABY6CL33_9BACT</name>